<evidence type="ECO:0000313" key="10">
    <source>
        <dbReference type="Proteomes" id="UP000321726"/>
    </source>
</evidence>
<dbReference type="InterPro" id="IPR016163">
    <property type="entry name" value="Ald_DH_C"/>
</dbReference>
<dbReference type="FunFam" id="3.40.605.10:FF:000007">
    <property type="entry name" value="NAD/NADP-dependent betaine aldehyde dehydrogenase"/>
    <property type="match status" value="1"/>
</dbReference>
<evidence type="ECO:0000256" key="1">
    <source>
        <dbReference type="ARBA" id="ARBA00009986"/>
    </source>
</evidence>
<feature type="active site" evidence="3">
    <location>
        <position position="297"/>
    </location>
</feature>
<keyword evidence="2 4" id="KW-0560">Oxidoreductase</keyword>
<dbReference type="InterPro" id="IPR029510">
    <property type="entry name" value="Ald_DH_CS_GLU"/>
</dbReference>
<evidence type="ECO:0000256" key="4">
    <source>
        <dbReference type="RuleBase" id="RU003345"/>
    </source>
</evidence>
<evidence type="ECO:0000259" key="6">
    <source>
        <dbReference type="Pfam" id="PF00171"/>
    </source>
</evidence>
<dbReference type="Gene3D" id="3.40.605.10">
    <property type="entry name" value="Aldehyde Dehydrogenase, Chain A, domain 1"/>
    <property type="match status" value="1"/>
</dbReference>
<dbReference type="PROSITE" id="PS00687">
    <property type="entry name" value="ALDEHYDE_DEHYDR_GLU"/>
    <property type="match status" value="1"/>
</dbReference>
<dbReference type="OrthoDB" id="9812625at2"/>
<dbReference type="Proteomes" id="UP000184123">
    <property type="component" value="Unassembled WGS sequence"/>
</dbReference>
<dbReference type="PANTHER" id="PTHR11699">
    <property type="entry name" value="ALDEHYDE DEHYDROGENASE-RELATED"/>
    <property type="match status" value="1"/>
</dbReference>
<proteinExistence type="inferred from homology"/>
<evidence type="ECO:0000313" key="7">
    <source>
        <dbReference type="EMBL" id="GEN24047.1"/>
    </source>
</evidence>
<dbReference type="InterPro" id="IPR016162">
    <property type="entry name" value="Ald_DH_N"/>
</dbReference>
<dbReference type="InterPro" id="IPR016161">
    <property type="entry name" value="Ald_DH/histidinol_DH"/>
</dbReference>
<dbReference type="AlphaFoldDB" id="A0A1M7I6H4"/>
<keyword evidence="10" id="KW-1185">Reference proteome</keyword>
<dbReference type="Gene3D" id="3.40.309.10">
    <property type="entry name" value="Aldehyde Dehydrogenase, Chain A, domain 2"/>
    <property type="match status" value="1"/>
</dbReference>
<organism evidence="8 9">
    <name type="scientific">Halomonas cupida</name>
    <dbReference type="NCBI Taxonomy" id="44933"/>
    <lineage>
        <taxon>Bacteria</taxon>
        <taxon>Pseudomonadati</taxon>
        <taxon>Pseudomonadota</taxon>
        <taxon>Gammaproteobacteria</taxon>
        <taxon>Oceanospirillales</taxon>
        <taxon>Halomonadaceae</taxon>
        <taxon>Halomonas</taxon>
    </lineage>
</organism>
<reference evidence="8 9" key="1">
    <citation type="submission" date="2016-11" db="EMBL/GenBank/DDBJ databases">
        <authorList>
            <person name="Jaros S."/>
            <person name="Januszkiewicz K."/>
            <person name="Wedrychowicz H."/>
        </authorList>
    </citation>
    <scope>NUCLEOTIDE SEQUENCE [LARGE SCALE GENOMIC DNA]</scope>
    <source>
        <strain evidence="8 9">DSM 4740</strain>
    </source>
</reference>
<evidence type="ECO:0000313" key="9">
    <source>
        <dbReference type="Proteomes" id="UP000184123"/>
    </source>
</evidence>
<protein>
    <submittedName>
        <fullName evidence="7 8">Aldehyde dehydrogenase</fullName>
    </submittedName>
</protein>
<dbReference type="STRING" id="44933.SAMN05660971_02835"/>
<dbReference type="InterPro" id="IPR016160">
    <property type="entry name" value="Ald_DH_CS_CYS"/>
</dbReference>
<reference evidence="7 10" key="2">
    <citation type="submission" date="2019-07" db="EMBL/GenBank/DDBJ databases">
        <title>Whole genome shotgun sequence of Halomonas cupida NBRC 102219.</title>
        <authorList>
            <person name="Hosoyama A."/>
            <person name="Uohara A."/>
            <person name="Ohji S."/>
            <person name="Ichikawa N."/>
        </authorList>
    </citation>
    <scope>NUCLEOTIDE SEQUENCE [LARGE SCALE GENOMIC DNA]</scope>
    <source>
        <strain evidence="7 10">NBRC 102219</strain>
    </source>
</reference>
<evidence type="ECO:0000256" key="5">
    <source>
        <dbReference type="SAM" id="MobiDB-lite"/>
    </source>
</evidence>
<name>A0A1M7I6H4_9GAMM</name>
<dbReference type="FunFam" id="3.40.309.10:FF:000012">
    <property type="entry name" value="Betaine aldehyde dehydrogenase"/>
    <property type="match status" value="1"/>
</dbReference>
<dbReference type="GO" id="GO:0016620">
    <property type="term" value="F:oxidoreductase activity, acting on the aldehyde or oxo group of donors, NAD or NADP as acceptor"/>
    <property type="evidence" value="ECO:0007669"/>
    <property type="project" value="InterPro"/>
</dbReference>
<feature type="region of interest" description="Disordered" evidence="5">
    <location>
        <begin position="1"/>
        <end position="31"/>
    </location>
</feature>
<dbReference type="EMBL" id="FRCA01000007">
    <property type="protein sequence ID" value="SHM36381.1"/>
    <property type="molecule type" value="Genomic_DNA"/>
</dbReference>
<sequence length="544" mass="57020">MSLPNDSFSNSFNSSFSDSPTSSHKTSPSNPLNARAVECISELLATLGMQAEVPLSNWVDGELLAGQGEVIELLDPVTGLPLVAYRDAGSALVESAVEAATRGQQEWMALTASERGRRMTAAAGALRGHEETLARLESVVAGKPVRDCRGEVNKVREMFEYYAGWCDKQHGEVIPVPTSHLNYVRPVPYGVVGQITPWNAPMFTCGWQLAPALAAGNGVVLKPSEMTPFSSVVLAMLLENGGLPRGLINIVNGVGATTGAALTGHAGISKLVFVGSPESGRRIAQAGAARLVPSVLELGGKSANIVFADARLDDAVAGAQAAIFAAAGQSCVAGSRLLVQREVLDVVCERLARAAGEITVGLPDDDATLMGPVQNARQYQHITAMLEAARQQGARVLCGGSRPDTLPQDARGYYLAPTVVVDVTPDMAIAQEEVFGPVVVVMPFDTEEDAVQLANATRFGLAGAVWTQDPARAHRVAARLRAGTVWINSYKAINVMSPFGGFGDSGFGRSSGVEGLKEYTVAQSVWVETATSASVAMGYGNGVG</sequence>
<dbReference type="SUPFAM" id="SSF53720">
    <property type="entry name" value="ALDH-like"/>
    <property type="match status" value="1"/>
</dbReference>
<dbReference type="Proteomes" id="UP000321726">
    <property type="component" value="Unassembled WGS sequence"/>
</dbReference>
<dbReference type="Pfam" id="PF00171">
    <property type="entry name" value="Aldedh"/>
    <property type="match status" value="1"/>
</dbReference>
<feature type="domain" description="Aldehyde dehydrogenase" evidence="6">
    <location>
        <begin position="67"/>
        <end position="525"/>
    </location>
</feature>
<evidence type="ECO:0000256" key="3">
    <source>
        <dbReference type="PROSITE-ProRule" id="PRU10007"/>
    </source>
</evidence>
<evidence type="ECO:0000313" key="8">
    <source>
        <dbReference type="EMBL" id="SHM36381.1"/>
    </source>
</evidence>
<dbReference type="PROSITE" id="PS00070">
    <property type="entry name" value="ALDEHYDE_DEHYDR_CYS"/>
    <property type="match status" value="1"/>
</dbReference>
<evidence type="ECO:0000256" key="2">
    <source>
        <dbReference type="ARBA" id="ARBA00023002"/>
    </source>
</evidence>
<gene>
    <name evidence="7" type="ORF">HCU01_19960</name>
    <name evidence="8" type="ORF">SAMN05660971_02835</name>
</gene>
<dbReference type="EMBL" id="BJXU01000074">
    <property type="protein sequence ID" value="GEN24047.1"/>
    <property type="molecule type" value="Genomic_DNA"/>
</dbReference>
<dbReference type="InterPro" id="IPR015590">
    <property type="entry name" value="Aldehyde_DH_dom"/>
</dbReference>
<comment type="similarity">
    <text evidence="1 4">Belongs to the aldehyde dehydrogenase family.</text>
</comment>
<accession>A0A1M7I6H4</accession>